<evidence type="ECO:0000313" key="1">
    <source>
        <dbReference type="EMBL" id="GAA2642690.1"/>
    </source>
</evidence>
<sequence length="78" mass="8251">MPFGTDPAGDLETVHLWQAKVENDEVDAPRQSPLEGLRAVGAHLNLVALAAQGARERLGNRGVILGEKYAGHEAIVGP</sequence>
<dbReference type="Proteomes" id="UP001501666">
    <property type="component" value="Unassembled WGS sequence"/>
</dbReference>
<comment type="caution">
    <text evidence="1">The sequence shown here is derived from an EMBL/GenBank/DDBJ whole genome shotgun (WGS) entry which is preliminary data.</text>
</comment>
<evidence type="ECO:0000313" key="2">
    <source>
        <dbReference type="Proteomes" id="UP001501666"/>
    </source>
</evidence>
<proteinExistence type="predicted"/>
<protein>
    <submittedName>
        <fullName evidence="1">Uncharacterized protein</fullName>
    </submittedName>
</protein>
<reference evidence="2" key="1">
    <citation type="journal article" date="2019" name="Int. J. Syst. Evol. Microbiol.">
        <title>The Global Catalogue of Microorganisms (GCM) 10K type strain sequencing project: providing services to taxonomists for standard genome sequencing and annotation.</title>
        <authorList>
            <consortium name="The Broad Institute Genomics Platform"/>
            <consortium name="The Broad Institute Genome Sequencing Center for Infectious Disease"/>
            <person name="Wu L."/>
            <person name="Ma J."/>
        </authorList>
    </citation>
    <scope>NUCLEOTIDE SEQUENCE [LARGE SCALE GENOMIC DNA]</scope>
    <source>
        <strain evidence="2">JCM 6835</strain>
    </source>
</reference>
<gene>
    <name evidence="1" type="ORF">GCM10010412_002820</name>
</gene>
<keyword evidence="2" id="KW-1185">Reference proteome</keyword>
<accession>A0ABP6DH57</accession>
<organism evidence="1 2">
    <name type="scientific">Nonomuraea recticatena</name>
    <dbReference type="NCBI Taxonomy" id="46178"/>
    <lineage>
        <taxon>Bacteria</taxon>
        <taxon>Bacillati</taxon>
        <taxon>Actinomycetota</taxon>
        <taxon>Actinomycetes</taxon>
        <taxon>Streptosporangiales</taxon>
        <taxon>Streptosporangiaceae</taxon>
        <taxon>Nonomuraea</taxon>
    </lineage>
</organism>
<dbReference type="EMBL" id="BAAATE010000001">
    <property type="protein sequence ID" value="GAA2642690.1"/>
    <property type="molecule type" value="Genomic_DNA"/>
</dbReference>
<name>A0ABP6DH57_9ACTN</name>